<accession>A0A7M4EGL3</accession>
<evidence type="ECO:0000256" key="14">
    <source>
        <dbReference type="ARBA" id="ARBA00023136"/>
    </source>
</evidence>
<dbReference type="GO" id="GO:0006629">
    <property type="term" value="P:lipid metabolic process"/>
    <property type="evidence" value="ECO:0007669"/>
    <property type="project" value="Ensembl"/>
</dbReference>
<dbReference type="GO" id="GO:0140367">
    <property type="term" value="P:antibacterial innate immune response"/>
    <property type="evidence" value="ECO:0007669"/>
    <property type="project" value="Ensembl"/>
</dbReference>
<dbReference type="GO" id="GO:0000922">
    <property type="term" value="C:spindle pole"/>
    <property type="evidence" value="ECO:0007669"/>
    <property type="project" value="Ensembl"/>
</dbReference>
<dbReference type="GO" id="GO:0005509">
    <property type="term" value="F:calcium ion binding"/>
    <property type="evidence" value="ECO:0007669"/>
    <property type="project" value="InterPro"/>
</dbReference>
<dbReference type="GO" id="GO:0097190">
    <property type="term" value="P:apoptotic signaling pathway"/>
    <property type="evidence" value="ECO:0007669"/>
    <property type="project" value="Ensembl"/>
</dbReference>
<dbReference type="Gene3D" id="2.60.40.4100">
    <property type="entry name" value="Zona pellucida, ZP-C domain"/>
    <property type="match status" value="1"/>
</dbReference>
<gene>
    <name evidence="24" type="primary">UMOD</name>
</gene>
<dbReference type="AlphaFoldDB" id="A0A7M4EGL3"/>
<dbReference type="GO" id="GO:0007029">
    <property type="term" value="P:endoplasmic reticulum organization"/>
    <property type="evidence" value="ECO:0007669"/>
    <property type="project" value="Ensembl"/>
</dbReference>
<keyword evidence="13" id="KW-0391">Immunity</keyword>
<comment type="caution">
    <text evidence="21">Lacks conserved residue(s) required for the propagation of feature annotation.</text>
</comment>
<dbReference type="GO" id="GO:0007157">
    <property type="term" value="P:heterophilic cell-cell adhesion via plasma membrane cell adhesion molecules"/>
    <property type="evidence" value="ECO:0007669"/>
    <property type="project" value="Ensembl"/>
</dbReference>
<evidence type="ECO:0000256" key="8">
    <source>
        <dbReference type="ARBA" id="ARBA00022536"/>
    </source>
</evidence>
<dbReference type="PROSITE" id="PS01186">
    <property type="entry name" value="EGF_2"/>
    <property type="match status" value="1"/>
</dbReference>
<keyword evidence="8 21" id="KW-0245">EGF-like domain</keyword>
<evidence type="ECO:0000259" key="23">
    <source>
        <dbReference type="PROSITE" id="PS51034"/>
    </source>
</evidence>
<dbReference type="Pfam" id="PF07645">
    <property type="entry name" value="EGF_CA"/>
    <property type="match status" value="2"/>
</dbReference>
<evidence type="ECO:0000256" key="13">
    <source>
        <dbReference type="ARBA" id="ARBA00022859"/>
    </source>
</evidence>
<keyword evidence="12" id="KW-0677">Repeat</keyword>
<dbReference type="Proteomes" id="UP000594220">
    <property type="component" value="Unplaced"/>
</dbReference>
<dbReference type="PROSITE" id="PS00682">
    <property type="entry name" value="ZP_1"/>
    <property type="match status" value="1"/>
</dbReference>
<dbReference type="InterPro" id="IPR042235">
    <property type="entry name" value="ZP-C_dom"/>
</dbReference>
<dbReference type="GO" id="GO:0019864">
    <property type="term" value="F:IgG binding"/>
    <property type="evidence" value="ECO:0007669"/>
    <property type="project" value="Ensembl"/>
</dbReference>
<evidence type="ECO:0000256" key="19">
    <source>
        <dbReference type="ARBA" id="ARBA00045741"/>
    </source>
</evidence>
<keyword evidence="17" id="KW-0966">Cell projection</keyword>
<feature type="domain" description="EGF-like" evidence="22">
    <location>
        <begin position="87"/>
        <end position="124"/>
    </location>
</feature>
<dbReference type="InterPro" id="IPR055355">
    <property type="entry name" value="ZP-C"/>
</dbReference>
<evidence type="ECO:0000256" key="10">
    <source>
        <dbReference type="ARBA" id="ARBA00022622"/>
    </source>
</evidence>
<dbReference type="FunFam" id="2.60.40.3210:FF:000003">
    <property type="entry name" value="Glycoprotein 2"/>
    <property type="match status" value="1"/>
</dbReference>
<dbReference type="GO" id="GO:0003091">
    <property type="term" value="P:renal water homeostasis"/>
    <property type="evidence" value="ECO:0007669"/>
    <property type="project" value="Ensembl"/>
</dbReference>
<dbReference type="InterPro" id="IPR000742">
    <property type="entry name" value="EGF"/>
</dbReference>
<dbReference type="FunFam" id="2.60.40.4100:FF:000001">
    <property type="entry name" value="alpha-tectorin isoform X1"/>
    <property type="match status" value="1"/>
</dbReference>
<keyword evidence="16" id="KW-0325">Glycoprotein</keyword>
<dbReference type="GO" id="GO:0071918">
    <property type="term" value="P:urea transmembrane transport"/>
    <property type="evidence" value="ECO:0007669"/>
    <property type="project" value="Ensembl"/>
</dbReference>
<keyword evidence="9" id="KW-0399">Innate immunity</keyword>
<dbReference type="GO" id="GO:0046720">
    <property type="term" value="P:citric acid secretion"/>
    <property type="evidence" value="ECO:0007669"/>
    <property type="project" value="Ensembl"/>
</dbReference>
<dbReference type="GO" id="GO:0055075">
    <property type="term" value="P:potassium ion homeostasis"/>
    <property type="evidence" value="ECO:0007669"/>
    <property type="project" value="Ensembl"/>
</dbReference>
<dbReference type="SUPFAM" id="SSF57184">
    <property type="entry name" value="Growth factor receptor domain"/>
    <property type="match status" value="1"/>
</dbReference>
<evidence type="ECO:0000313" key="24">
    <source>
        <dbReference type="Ensembl" id="ENSCPRP00005009525.1"/>
    </source>
</evidence>
<keyword evidence="11" id="KW-0732">Signal</keyword>
<dbReference type="InterPro" id="IPR001881">
    <property type="entry name" value="EGF-like_Ca-bd_dom"/>
</dbReference>
<evidence type="ECO:0000256" key="21">
    <source>
        <dbReference type="PROSITE-ProRule" id="PRU00076"/>
    </source>
</evidence>
<dbReference type="SMART" id="SM00181">
    <property type="entry name" value="EGF"/>
    <property type="match status" value="3"/>
</dbReference>
<dbReference type="GO" id="GO:0072221">
    <property type="term" value="P:metanephric distal convoluted tubule development"/>
    <property type="evidence" value="ECO:0007669"/>
    <property type="project" value="Ensembl"/>
</dbReference>
<comment type="subunit">
    <text evidence="20">Homodimer that then polymerizes into long filaments. The filaments can additionally assemble laterally to form a sheet. The filaments consist of a zigzag-shaped backbone with laterally protruding arms which interact with bacterial adhesin fimH. Two fimH molecules can bind to a single UMOD monomer.</text>
</comment>
<dbReference type="GO" id="GO:0006954">
    <property type="term" value="P:inflammatory response"/>
    <property type="evidence" value="ECO:0007669"/>
    <property type="project" value="Ensembl"/>
</dbReference>
<dbReference type="PROSITE" id="PS00010">
    <property type="entry name" value="ASX_HYDROXYL"/>
    <property type="match status" value="2"/>
</dbReference>
<dbReference type="GO" id="GO:0032496">
    <property type="term" value="P:response to lipopolysaccharide"/>
    <property type="evidence" value="ECO:0007669"/>
    <property type="project" value="Ensembl"/>
</dbReference>
<evidence type="ECO:0000256" key="20">
    <source>
        <dbReference type="ARBA" id="ARBA00046503"/>
    </source>
</evidence>
<dbReference type="PROSITE" id="PS01187">
    <property type="entry name" value="EGF_CA"/>
    <property type="match status" value="1"/>
</dbReference>
<dbReference type="Pfam" id="PF23283">
    <property type="entry name" value="D8C_UMOD"/>
    <property type="match status" value="1"/>
</dbReference>
<evidence type="ECO:0000256" key="7">
    <source>
        <dbReference type="ARBA" id="ARBA00022525"/>
    </source>
</evidence>
<dbReference type="Gene3D" id="2.60.40.3210">
    <property type="entry name" value="Zona pellucida, ZP-N domain"/>
    <property type="match status" value="1"/>
</dbReference>
<evidence type="ECO:0000256" key="4">
    <source>
        <dbReference type="ARBA" id="ARBA00004613"/>
    </source>
</evidence>
<dbReference type="GO" id="GO:0034620">
    <property type="term" value="P:cellular response to unfolded protein"/>
    <property type="evidence" value="ECO:0007669"/>
    <property type="project" value="Ensembl"/>
</dbReference>
<keyword evidence="18" id="KW-0449">Lipoprotein</keyword>
<dbReference type="GO" id="GO:0033209">
    <property type="term" value="P:tumor necrosis factor-mediated signaling pathway"/>
    <property type="evidence" value="ECO:0007669"/>
    <property type="project" value="Ensembl"/>
</dbReference>
<reference evidence="24" key="1">
    <citation type="submission" date="2025-08" db="UniProtKB">
        <authorList>
            <consortium name="Ensembl"/>
        </authorList>
    </citation>
    <scope>IDENTIFICATION</scope>
</reference>
<feature type="domain" description="EGF-like" evidence="22">
    <location>
        <begin position="129"/>
        <end position="170"/>
    </location>
</feature>
<keyword evidence="25" id="KW-1185">Reference proteome</keyword>
<evidence type="ECO:0000256" key="16">
    <source>
        <dbReference type="ARBA" id="ARBA00023180"/>
    </source>
</evidence>
<dbReference type="PANTHER" id="PTHR14002:SF40">
    <property type="entry name" value="UROMODULIN"/>
    <property type="match status" value="1"/>
</dbReference>
<dbReference type="GO" id="GO:0072233">
    <property type="term" value="P:metanephric thick ascending limb development"/>
    <property type="evidence" value="ECO:0007669"/>
    <property type="project" value="Ensembl"/>
</dbReference>
<dbReference type="GO" id="GO:0006914">
    <property type="term" value="P:autophagy"/>
    <property type="evidence" value="ECO:0007669"/>
    <property type="project" value="Ensembl"/>
</dbReference>
<dbReference type="GO" id="GO:0008380">
    <property type="term" value="P:RNA splicing"/>
    <property type="evidence" value="ECO:0007669"/>
    <property type="project" value="Ensembl"/>
</dbReference>
<evidence type="ECO:0000256" key="9">
    <source>
        <dbReference type="ARBA" id="ARBA00022588"/>
    </source>
</evidence>
<evidence type="ECO:0000256" key="11">
    <source>
        <dbReference type="ARBA" id="ARBA00022729"/>
    </source>
</evidence>
<dbReference type="Gene3D" id="2.10.25.10">
    <property type="entry name" value="Laminin"/>
    <property type="match status" value="3"/>
</dbReference>
<dbReference type="SMART" id="SM00241">
    <property type="entry name" value="ZP"/>
    <property type="match status" value="1"/>
</dbReference>
<dbReference type="InterPro" id="IPR001507">
    <property type="entry name" value="ZP_dom"/>
</dbReference>
<dbReference type="GO" id="GO:0016323">
    <property type="term" value="C:basolateral plasma membrane"/>
    <property type="evidence" value="ECO:0007669"/>
    <property type="project" value="UniProtKB-SubCell"/>
</dbReference>
<dbReference type="GO" id="GO:0006883">
    <property type="term" value="P:intracellular sodium ion homeostasis"/>
    <property type="evidence" value="ECO:0007669"/>
    <property type="project" value="Ensembl"/>
</dbReference>
<dbReference type="GO" id="GO:0050829">
    <property type="term" value="P:defense response to Gram-negative bacterium"/>
    <property type="evidence" value="ECO:0007669"/>
    <property type="project" value="Ensembl"/>
</dbReference>
<evidence type="ECO:0000256" key="12">
    <source>
        <dbReference type="ARBA" id="ARBA00022737"/>
    </source>
</evidence>
<evidence type="ECO:0000313" key="25">
    <source>
        <dbReference type="Proteomes" id="UP000594220"/>
    </source>
</evidence>
<dbReference type="PROSITE" id="PS51034">
    <property type="entry name" value="ZP_2"/>
    <property type="match status" value="1"/>
</dbReference>
<evidence type="ECO:0000256" key="18">
    <source>
        <dbReference type="ARBA" id="ARBA00023288"/>
    </source>
</evidence>
<dbReference type="GO" id="GO:0044861">
    <property type="term" value="P:protein transport into plasma membrane raft"/>
    <property type="evidence" value="ECO:0007669"/>
    <property type="project" value="Ensembl"/>
</dbReference>
<dbReference type="GO" id="GO:0060170">
    <property type="term" value="C:ciliary membrane"/>
    <property type="evidence" value="ECO:0007669"/>
    <property type="project" value="UniProtKB-SubCell"/>
</dbReference>
<dbReference type="GO" id="GO:0002251">
    <property type="term" value="P:organ or tissue specific immune response"/>
    <property type="evidence" value="ECO:0007669"/>
    <property type="project" value="Ensembl"/>
</dbReference>
<keyword evidence="6" id="KW-1003">Cell membrane</keyword>
<evidence type="ECO:0000256" key="1">
    <source>
        <dbReference type="ARBA" id="ARBA00004303"/>
    </source>
</evidence>
<dbReference type="Pfam" id="PF00100">
    <property type="entry name" value="Zona_pellucida"/>
    <property type="match status" value="1"/>
</dbReference>
<organism evidence="24 25">
    <name type="scientific">Crocodylus porosus</name>
    <name type="common">Saltwater crocodile</name>
    <name type="synonym">Estuarine crocodile</name>
    <dbReference type="NCBI Taxonomy" id="8502"/>
    <lineage>
        <taxon>Eukaryota</taxon>
        <taxon>Metazoa</taxon>
        <taxon>Chordata</taxon>
        <taxon>Craniata</taxon>
        <taxon>Vertebrata</taxon>
        <taxon>Euteleostomi</taxon>
        <taxon>Archelosauria</taxon>
        <taxon>Archosauria</taxon>
        <taxon>Crocodylia</taxon>
        <taxon>Longirostres</taxon>
        <taxon>Crocodylidae</taxon>
        <taxon>Crocodylus</taxon>
    </lineage>
</organism>
<dbReference type="GO" id="GO:0009414">
    <property type="term" value="P:response to water deprivation"/>
    <property type="evidence" value="ECO:0007669"/>
    <property type="project" value="Ensembl"/>
</dbReference>
<dbReference type="GO" id="GO:0030644">
    <property type="term" value="P:intracellular chloride ion homeostasis"/>
    <property type="evidence" value="ECO:0007669"/>
    <property type="project" value="Ensembl"/>
</dbReference>
<feature type="domain" description="ZP" evidence="23">
    <location>
        <begin position="357"/>
        <end position="608"/>
    </location>
</feature>
<reference evidence="24" key="2">
    <citation type="submission" date="2025-09" db="UniProtKB">
        <authorList>
            <consortium name="Ensembl"/>
        </authorList>
    </citation>
    <scope>IDENTIFICATION</scope>
</reference>
<evidence type="ECO:0000256" key="2">
    <source>
        <dbReference type="ARBA" id="ARBA00004309"/>
    </source>
</evidence>
<keyword evidence="10" id="KW-0336">GPI-anchor</keyword>
<sequence>QGVEHFPAAGRGRASPLLQPPSLYCLTLGRSHCLPQMRLLWLWDTSLLPTSARCSDCHSNATCEENDGLRKCVCKDGFAGNGFSCSDVDECAFPGLNLCPAGACVNTLGSYICQCPSGFLLSSEGGCRDIDECSTPNLNRCHSLAMCTNHNGSYSCSCPQGFAGDGYSCSAENCTLESCDFGADCFKIDASRICADPCSNYKVLDNYWRSTSYGSGSNCDSDKVGWYRFIGMGGERMPEACVPIYRCNTDAPLWLDGSHPSSDAGIVTRNACAHWSNTCCYWSIAVQIKACPDGYFVYKFSGTPACSLTYCTDPAYVGNPCSCNADEECKLVNGSWGCYCRKESNNTDIRSLQPELDCGTSQIKVSLSKCQLENAGFQEIIMYLKDDKCAGFEEHNNRSLVSVVTPTQAGKCGTLLTKNATHATYSNTLYLADGIIVRDNEININFYCSYPLDMKLSLKTAIEPVISSINISTGGTGMFTVQMALYRDQNYTSPFEGSKVVLSTDDMLYVGIMFEDGDTSQFVLLMESCYATPAKNATDLTKYFIIHDGCPNRQDSTISVEENGVSTQGQFSLQMFKFVGNHNLVYLHCQIHLCDVSTEACKPVSAFMTIRNCSSLRQGHFSIINKCCIVNTTEESLIGFALCSPAPEEVILGSNKLRPTLWKWDPLPAKVRDTSNMTAV</sequence>
<evidence type="ECO:0000259" key="22">
    <source>
        <dbReference type="PROSITE" id="PS50026"/>
    </source>
</evidence>
<dbReference type="GO" id="GO:0007159">
    <property type="term" value="P:leukocyte cell-cell adhesion"/>
    <property type="evidence" value="ECO:0007669"/>
    <property type="project" value="Ensembl"/>
</dbReference>
<dbReference type="InterPro" id="IPR057774">
    <property type="entry name" value="D8C_UMOD/GP2/OIT3-like"/>
</dbReference>
<dbReference type="GO" id="GO:0036503">
    <property type="term" value="P:ERAD pathway"/>
    <property type="evidence" value="ECO:0007669"/>
    <property type="project" value="Ensembl"/>
</dbReference>
<dbReference type="GO" id="GO:0006874">
    <property type="term" value="P:intracellular calcium ion homeostasis"/>
    <property type="evidence" value="ECO:0007669"/>
    <property type="project" value="Ensembl"/>
</dbReference>
<keyword evidence="14" id="KW-0472">Membrane</keyword>
<name>A0A7M4EGL3_CROPO</name>
<dbReference type="InterPro" id="IPR009030">
    <property type="entry name" value="Growth_fac_rcpt_cys_sf"/>
</dbReference>
<dbReference type="GO" id="GO:0008217">
    <property type="term" value="P:regulation of blood pressure"/>
    <property type="evidence" value="ECO:0007669"/>
    <property type="project" value="Ensembl"/>
</dbReference>
<dbReference type="GO" id="GO:0072070">
    <property type="term" value="P:loop of Henle development"/>
    <property type="evidence" value="ECO:0007669"/>
    <property type="project" value="Ensembl"/>
</dbReference>
<dbReference type="SMART" id="SM00179">
    <property type="entry name" value="EGF_CA"/>
    <property type="match status" value="2"/>
</dbReference>
<evidence type="ECO:0000256" key="17">
    <source>
        <dbReference type="ARBA" id="ARBA00023273"/>
    </source>
</evidence>
<dbReference type="GO" id="GO:0097709">
    <property type="term" value="P:connective tissue replacement"/>
    <property type="evidence" value="ECO:0007669"/>
    <property type="project" value="Ensembl"/>
</dbReference>
<comment type="subcellular location">
    <subcellularLocation>
        <location evidence="1">Apical cell membrane</location>
        <topology evidence="1">Lipid-anchor</topology>
        <topology evidence="1">GPI-anchor</topology>
    </subcellularLocation>
    <subcellularLocation>
        <location evidence="3">Basolateral cell membrane</location>
        <topology evidence="3">Lipid-anchor</topology>
        <topology evidence="3">GPI-anchor</topology>
    </subcellularLocation>
    <subcellularLocation>
        <location evidence="2">Cell projection</location>
        <location evidence="2">Cilium membrane</location>
    </subcellularLocation>
    <subcellularLocation>
        <location evidence="4">Secreted</location>
    </subcellularLocation>
</comment>
<dbReference type="InterPro" id="IPR049883">
    <property type="entry name" value="NOTCH1_EGF-like"/>
</dbReference>
<dbReference type="GO" id="GO:0033555">
    <property type="term" value="P:multicellular organismal response to stress"/>
    <property type="evidence" value="ECO:0007669"/>
    <property type="project" value="Ensembl"/>
</dbReference>
<dbReference type="GO" id="GO:0016324">
    <property type="term" value="C:apical plasma membrane"/>
    <property type="evidence" value="ECO:0007669"/>
    <property type="project" value="UniProtKB-SubCell"/>
</dbReference>
<dbReference type="GO" id="GO:0072044">
    <property type="term" value="P:collecting duct development"/>
    <property type="evidence" value="ECO:0007669"/>
    <property type="project" value="Ensembl"/>
</dbReference>
<dbReference type="GO" id="GO:0097744">
    <property type="term" value="P:renal urate salt excretion"/>
    <property type="evidence" value="ECO:0007669"/>
    <property type="project" value="Ensembl"/>
</dbReference>
<dbReference type="GeneTree" id="ENSGT00940000156742"/>
<dbReference type="CDD" id="cd00054">
    <property type="entry name" value="EGF_CA"/>
    <property type="match status" value="2"/>
</dbReference>
<dbReference type="GO" id="GO:0030643">
    <property type="term" value="P:intracellular phosphate ion homeostasis"/>
    <property type="evidence" value="ECO:0007669"/>
    <property type="project" value="Ensembl"/>
</dbReference>
<dbReference type="Ensembl" id="ENSCPRT00005011212.1">
    <property type="protein sequence ID" value="ENSCPRP00005009525.1"/>
    <property type="gene ID" value="ENSCPRG00005006754.1"/>
</dbReference>
<dbReference type="InterPro" id="IPR024731">
    <property type="entry name" value="NELL2-like_EGF"/>
</dbReference>
<dbReference type="GO" id="GO:0051223">
    <property type="term" value="P:regulation of protein transport"/>
    <property type="evidence" value="ECO:0007669"/>
    <property type="project" value="Ensembl"/>
</dbReference>
<dbReference type="PANTHER" id="PTHR14002">
    <property type="entry name" value="ENDOGLIN/TGF-BETA RECEPTOR TYPE III"/>
    <property type="match status" value="1"/>
</dbReference>
<evidence type="ECO:0000256" key="6">
    <source>
        <dbReference type="ARBA" id="ARBA00022475"/>
    </source>
</evidence>
<evidence type="ECO:0000256" key="15">
    <source>
        <dbReference type="ARBA" id="ARBA00023157"/>
    </source>
</evidence>
<dbReference type="InterPro" id="IPR017977">
    <property type="entry name" value="ZP_dom_CS"/>
</dbReference>
<keyword evidence="7" id="KW-0964">Secreted</keyword>
<dbReference type="GO" id="GO:0060073">
    <property type="term" value="P:micturition"/>
    <property type="evidence" value="ECO:0007669"/>
    <property type="project" value="Ensembl"/>
</dbReference>
<dbReference type="InterPro" id="IPR000152">
    <property type="entry name" value="EGF-type_Asp/Asn_hydroxyl_site"/>
</dbReference>
<proteinExistence type="predicted"/>
<dbReference type="GO" id="GO:0035809">
    <property type="term" value="P:regulation of urine volume"/>
    <property type="evidence" value="ECO:0007669"/>
    <property type="project" value="Ensembl"/>
</dbReference>
<dbReference type="GO" id="GO:0005615">
    <property type="term" value="C:extracellular space"/>
    <property type="evidence" value="ECO:0007669"/>
    <property type="project" value="Ensembl"/>
</dbReference>
<dbReference type="GO" id="GO:0009410">
    <property type="term" value="P:response to xenobiotic stimulus"/>
    <property type="evidence" value="ECO:0007669"/>
    <property type="project" value="Ensembl"/>
</dbReference>
<dbReference type="GO" id="GO:0098552">
    <property type="term" value="C:side of membrane"/>
    <property type="evidence" value="ECO:0007669"/>
    <property type="project" value="UniProtKB-KW"/>
</dbReference>
<dbReference type="GO" id="GO:0015747">
    <property type="term" value="P:urate transport"/>
    <property type="evidence" value="ECO:0007669"/>
    <property type="project" value="Ensembl"/>
</dbReference>
<dbReference type="OMA" id="KIGWYRF"/>
<evidence type="ECO:0000256" key="5">
    <source>
        <dbReference type="ARBA" id="ARBA00015737"/>
    </source>
</evidence>
<dbReference type="InterPro" id="IPR018097">
    <property type="entry name" value="EGF_Ca-bd_CS"/>
</dbReference>
<protein>
    <recommendedName>
        <fullName evidence="5">Uromodulin</fullName>
    </recommendedName>
</protein>
<evidence type="ECO:0000256" key="3">
    <source>
        <dbReference type="ARBA" id="ARBA00004539"/>
    </source>
</evidence>
<dbReference type="GO" id="GO:1990266">
    <property type="term" value="P:neutrophil migration"/>
    <property type="evidence" value="ECO:0007669"/>
    <property type="project" value="Ensembl"/>
</dbReference>
<dbReference type="GO" id="GO:0003094">
    <property type="term" value="P:glomerular filtration"/>
    <property type="evidence" value="ECO:0007669"/>
    <property type="project" value="Ensembl"/>
</dbReference>
<dbReference type="PROSITE" id="PS50026">
    <property type="entry name" value="EGF_3"/>
    <property type="match status" value="2"/>
</dbReference>
<comment type="function">
    <text evidence="19">Functions in biogenesis and organization of the apical membrane of epithelial cells of the thick ascending limb of Henle's loop (TALH), where it promotes formation of complex filamentous gel-like structure that may play a role in the water barrier permeability. May serve as a receptor for binding and endocytosis of cytokines (IL-1, IL-2) and TNF. Facilitates neutrophil migration across renal epithelia.</text>
</comment>
<dbReference type="Pfam" id="PF12947">
    <property type="entry name" value="EGF_3"/>
    <property type="match status" value="1"/>
</dbReference>
<dbReference type="GO" id="GO:0070294">
    <property type="term" value="P:renal sodium ion absorption"/>
    <property type="evidence" value="ECO:0007669"/>
    <property type="project" value="Ensembl"/>
</dbReference>
<dbReference type="FunFam" id="2.10.25.10:FF:000038">
    <property type="entry name" value="Fibrillin 2"/>
    <property type="match status" value="2"/>
</dbReference>
<dbReference type="GO" id="GO:0005783">
    <property type="term" value="C:endoplasmic reticulum"/>
    <property type="evidence" value="ECO:0007669"/>
    <property type="project" value="Ensembl"/>
</dbReference>
<keyword evidence="15" id="KW-1015">Disulfide bond</keyword>
<dbReference type="GO" id="GO:0072051">
    <property type="term" value="P:juxtaglomerular apparatus development"/>
    <property type="evidence" value="ECO:0007669"/>
    <property type="project" value="Ensembl"/>
</dbReference>
<dbReference type="GO" id="GO:0006457">
    <property type="term" value="P:protein folding"/>
    <property type="evidence" value="ECO:0007669"/>
    <property type="project" value="Ensembl"/>
</dbReference>
<dbReference type="GO" id="GO:0072665">
    <property type="term" value="P:protein localization to vacuole"/>
    <property type="evidence" value="ECO:0007669"/>
    <property type="project" value="Ensembl"/>
</dbReference>